<evidence type="ECO:0008006" key="3">
    <source>
        <dbReference type="Google" id="ProtNLM"/>
    </source>
</evidence>
<dbReference type="EMBL" id="CP027541">
    <property type="protein sequence ID" value="AWT52759.1"/>
    <property type="molecule type" value="Genomic_DNA"/>
</dbReference>
<protein>
    <recommendedName>
        <fullName evidence="3">PRC-barrel domain-containing protein</fullName>
    </recommendedName>
</protein>
<gene>
    <name evidence="1" type="ORF">D806_017750</name>
</gene>
<evidence type="ECO:0000313" key="1">
    <source>
        <dbReference type="EMBL" id="AWT52759.1"/>
    </source>
</evidence>
<accession>A0A2U9PLX7</accession>
<dbReference type="Proteomes" id="UP000011200">
    <property type="component" value="Chromosome"/>
</dbReference>
<name>A0A2U9PLX7_MYCSE</name>
<dbReference type="AlphaFoldDB" id="A0A2U9PLX7"/>
<dbReference type="RefSeq" id="WP_003893162.1">
    <property type="nucleotide sequence ID" value="NZ_CP027541.1"/>
</dbReference>
<reference evidence="1 2" key="1">
    <citation type="journal article" date="2013" name="Genome Announc.">
        <title>Draft genome sequence of MKD8, a conjugal recipient Mycobacterium smegmatis strain.</title>
        <authorList>
            <person name="Gray T.A."/>
            <person name="Palumbo M.J."/>
            <person name="Derbyshire K.M."/>
        </authorList>
    </citation>
    <scope>NUCLEOTIDE SEQUENCE [LARGE SCALE GENOMIC DNA]</scope>
    <source>
        <strain evidence="1 2">MKD8</strain>
    </source>
</reference>
<evidence type="ECO:0000313" key="2">
    <source>
        <dbReference type="Proteomes" id="UP000011200"/>
    </source>
</evidence>
<organism evidence="1 2">
    <name type="scientific">Mycolicibacterium smegmatis (strain MKD8)</name>
    <name type="common">Mycobacterium smegmatis</name>
    <dbReference type="NCBI Taxonomy" id="1214915"/>
    <lineage>
        <taxon>Bacteria</taxon>
        <taxon>Bacillati</taxon>
        <taxon>Actinomycetota</taxon>
        <taxon>Actinomycetes</taxon>
        <taxon>Mycobacteriales</taxon>
        <taxon>Mycobacteriaceae</taxon>
        <taxon>Mycolicibacterium</taxon>
    </lineage>
</organism>
<proteinExistence type="predicted"/>
<sequence>MQLSDLLGLMVTDAGHHRVGTVIDVRLTVAGSATENPPAPRLAGLVVSPHTRSSYLGYERTGINAPAVIAAIARWRHRGTFVVEWADIARITADRVMLRGGFERHPPGLRPGG</sequence>
<reference evidence="2" key="2">
    <citation type="submission" date="2018-03" db="EMBL/GenBank/DDBJ databases">
        <authorList>
            <person name="Derbyshire K."/>
            <person name="Gray T.A."/>
            <person name="Champion M."/>
        </authorList>
    </citation>
    <scope>NUCLEOTIDE SEQUENCE [LARGE SCALE GENOMIC DNA]</scope>
    <source>
        <strain evidence="2">MKD8</strain>
    </source>
</reference>